<dbReference type="EMBL" id="RSEB01000006">
    <property type="protein sequence ID" value="RRR96829.1"/>
    <property type="molecule type" value="Genomic_DNA"/>
</dbReference>
<protein>
    <submittedName>
        <fullName evidence="2">Uncharacterized protein</fullName>
    </submittedName>
</protein>
<proteinExistence type="predicted"/>
<evidence type="ECO:0000256" key="1">
    <source>
        <dbReference type="SAM" id="SignalP"/>
    </source>
</evidence>
<feature type="chain" id="PRO_5038816444" evidence="1">
    <location>
        <begin position="26"/>
        <end position="134"/>
    </location>
</feature>
<keyword evidence="3" id="KW-1185">Reference proteome</keyword>
<reference evidence="2 3" key="1">
    <citation type="submission" date="2018-12" db="EMBL/GenBank/DDBJ databases">
        <title>Glycomyces sp. YIM 121974 draft genome.</title>
        <authorList>
            <person name="Li Q."/>
        </authorList>
    </citation>
    <scope>NUCLEOTIDE SEQUENCE [LARGE SCALE GENOMIC DNA]</scope>
    <source>
        <strain evidence="2 3">YIM 121974</strain>
    </source>
</reference>
<dbReference type="Proteomes" id="UP000277256">
    <property type="component" value="Unassembled WGS sequence"/>
</dbReference>
<sequence length="134" mass="14335">MRRRALALAAAAAVTIGVTGFAASAAADTHVTDAPKVANTWGPGGELHYDVEPTNLVLSEYTTGLGIEWTSWGPDQAVGTGDLHGVWIDGGVYEDVTITLYNVENGYFTEFQVTGDFPQPEHPEDLIHGYFPVV</sequence>
<evidence type="ECO:0000313" key="3">
    <source>
        <dbReference type="Proteomes" id="UP000277256"/>
    </source>
</evidence>
<dbReference type="RefSeq" id="WP_125249583.1">
    <property type="nucleotide sequence ID" value="NZ_RSEB01000006.1"/>
</dbReference>
<comment type="caution">
    <text evidence="2">The sequence shown here is derived from an EMBL/GenBank/DDBJ whole genome shotgun (WGS) entry which is preliminary data.</text>
</comment>
<dbReference type="AlphaFoldDB" id="A0A426USZ1"/>
<organism evidence="2 3">
    <name type="scientific">Glycomyces terrestris</name>
    <dbReference type="NCBI Taxonomy" id="2493553"/>
    <lineage>
        <taxon>Bacteria</taxon>
        <taxon>Bacillati</taxon>
        <taxon>Actinomycetota</taxon>
        <taxon>Actinomycetes</taxon>
        <taxon>Glycomycetales</taxon>
        <taxon>Glycomycetaceae</taxon>
        <taxon>Glycomyces</taxon>
    </lineage>
</organism>
<accession>A0A426USZ1</accession>
<feature type="signal peptide" evidence="1">
    <location>
        <begin position="1"/>
        <end position="25"/>
    </location>
</feature>
<keyword evidence="1" id="KW-0732">Signal</keyword>
<dbReference type="OrthoDB" id="4205682at2"/>
<evidence type="ECO:0000313" key="2">
    <source>
        <dbReference type="EMBL" id="RRR96829.1"/>
    </source>
</evidence>
<name>A0A426USZ1_9ACTN</name>
<gene>
    <name evidence="2" type="ORF">EIW28_20500</name>
</gene>